<sequence length="767" mass="84521">MRTTVSLNGVIGAKVKRVDAEPKVTGKAKFAADLYFDKMVHCYLVLARKPHGILKGIDVNEALKIPGVVGIYTHEDIPGKNQLGEVIKDMPCLVPVGEKVRYYGDVVAVVAAETLEVAKEAAERVKLDIEELPAVLDINEALKDEIKVHEPTNVPIHKKIRKGELKKGFAESEHIFEGEFYAHYQEQAYLEPQGVIVTPDIDYGYTVYGTMQCPYYVQKSVAHVLKLPLNRIRVIQTETGGGFGGKEDVPSFVASYAAVVAYNTGRPAKLIYDRETDIQTTSKRHPIKSYYRIGVDKYGKLKAMEIRAYMDMGAYATLSPIVMFRTLVHAAGSYEIPNVKVDVYGVYTNKIPPGAFRGFGSPQVLFAVESMMDEISMKLDIDPIDFRLLNTLRKGSRTATNHLLTESVGAVATLENAREISNWKQLNREVDEFNRIHTDRKRGIGVSHIFYGVSLGAAGQHLDASGAHVQINADGTVDVRIGGTEMGQGAKTVIAMIAAEELGQLVEKINVHQPDTAFVPDSGPTVASRTTVYSGNATRLAAITLRERLLKLFCELTGASSEDVFWGDGKYVDRTSGTEMSFEELIEQAFMRNVKLNETGWYETPKLEWDAERGIGEAYVTYSFATQIVVVEVDLYTGQVEVVKAFTSHDVGKALNPEGVIGQIQGGFIQGMGYALYEDLKMKTGQIITDNFNTYIIPTIHEIPEELVVDIVEDPFPQGPYGAKGIGEPSLMPTPAAVANAISRAIGKRVLRIPATPEYILKLIKED</sequence>
<dbReference type="Gene3D" id="3.30.365.10">
    <property type="entry name" value="Aldehyde oxidase/xanthine dehydrogenase, molybdopterin binding domain"/>
    <property type="match status" value="4"/>
</dbReference>
<dbReference type="STRING" id="1330330.IX53_01420"/>
<dbReference type="Pfam" id="PF20256">
    <property type="entry name" value="MoCoBD_2"/>
    <property type="match status" value="1"/>
</dbReference>
<dbReference type="GO" id="GO:0016491">
    <property type="term" value="F:oxidoreductase activity"/>
    <property type="evidence" value="ECO:0007669"/>
    <property type="project" value="UniProtKB-KW"/>
</dbReference>
<feature type="domain" description="Aldehyde oxidase/xanthine dehydrogenase a/b hammerhead" evidence="4">
    <location>
        <begin position="25"/>
        <end position="133"/>
    </location>
</feature>
<gene>
    <name evidence="5" type="ORF">IX53_01420</name>
</gene>
<comment type="cofactor">
    <cofactor evidence="3">
        <name>Mo-molybdopterin cytosine dinucleotide</name>
        <dbReference type="ChEBI" id="CHEBI:71308"/>
    </cofactor>
</comment>
<dbReference type="FunFam" id="3.30.365.10:FF:000001">
    <property type="entry name" value="Xanthine dehydrogenase oxidase"/>
    <property type="match status" value="1"/>
</dbReference>
<dbReference type="PATRIC" id="fig|1330330.3.peg.288"/>
<reference evidence="5 6" key="1">
    <citation type="submission" date="2015-04" db="EMBL/GenBank/DDBJ databases">
        <title>Complete Genome Sequence of Kosmotoga pacifica SLHLJ1.</title>
        <authorList>
            <person name="Jiang L.J."/>
            <person name="Shao Z.Z."/>
            <person name="Jebbar M."/>
        </authorList>
    </citation>
    <scope>NUCLEOTIDE SEQUENCE [LARGE SCALE GENOMIC DNA]</scope>
    <source>
        <strain evidence="5 6">SLHLJ1</strain>
    </source>
</reference>
<dbReference type="InterPro" id="IPR008274">
    <property type="entry name" value="AldOxase/xan_DH_MoCoBD1"/>
</dbReference>
<evidence type="ECO:0000256" key="3">
    <source>
        <dbReference type="ARBA" id="ARBA00053029"/>
    </source>
</evidence>
<dbReference type="SUPFAM" id="SSF54665">
    <property type="entry name" value="CO dehydrogenase molybdoprotein N-domain-like"/>
    <property type="match status" value="1"/>
</dbReference>
<evidence type="ECO:0000313" key="5">
    <source>
        <dbReference type="EMBL" id="AKI96701.1"/>
    </source>
</evidence>
<evidence type="ECO:0000259" key="4">
    <source>
        <dbReference type="SMART" id="SM01008"/>
    </source>
</evidence>
<keyword evidence="2" id="KW-0560">Oxidoreductase</keyword>
<dbReference type="InterPro" id="IPR016208">
    <property type="entry name" value="Ald_Oxase/xanthine_DH-like"/>
</dbReference>
<dbReference type="PANTHER" id="PTHR11908">
    <property type="entry name" value="XANTHINE DEHYDROGENASE"/>
    <property type="match status" value="1"/>
</dbReference>
<dbReference type="RefSeq" id="WP_047753836.1">
    <property type="nucleotide sequence ID" value="NZ_CAJUHA010000022.1"/>
</dbReference>
<evidence type="ECO:0000256" key="2">
    <source>
        <dbReference type="ARBA" id="ARBA00023002"/>
    </source>
</evidence>
<dbReference type="Pfam" id="PF02738">
    <property type="entry name" value="MoCoBD_1"/>
    <property type="match status" value="1"/>
</dbReference>
<name>A0A0G2Z9E7_9BACT</name>
<dbReference type="PANTHER" id="PTHR11908:SF132">
    <property type="entry name" value="ALDEHYDE OXIDASE 1-RELATED"/>
    <property type="match status" value="1"/>
</dbReference>
<dbReference type="InterPro" id="IPR036856">
    <property type="entry name" value="Ald_Oxase/Xan_DH_a/b_sf"/>
</dbReference>
<dbReference type="EMBL" id="CP011232">
    <property type="protein sequence ID" value="AKI96701.1"/>
    <property type="molecule type" value="Genomic_DNA"/>
</dbReference>
<dbReference type="Pfam" id="PF01315">
    <property type="entry name" value="Ald_Xan_dh_C"/>
    <property type="match status" value="1"/>
</dbReference>
<keyword evidence="6" id="KW-1185">Reference proteome</keyword>
<dbReference type="SMART" id="SM01008">
    <property type="entry name" value="Ald_Xan_dh_C"/>
    <property type="match status" value="1"/>
</dbReference>
<dbReference type="Gene3D" id="3.90.1170.50">
    <property type="entry name" value="Aldehyde oxidase/xanthine dehydrogenase, a/b hammerhead"/>
    <property type="match status" value="1"/>
</dbReference>
<dbReference type="KEGG" id="kpf:IX53_01420"/>
<dbReference type="InterPro" id="IPR000674">
    <property type="entry name" value="Ald_Oxase/Xan_DH_a/b"/>
</dbReference>
<dbReference type="Proteomes" id="UP000035159">
    <property type="component" value="Chromosome"/>
</dbReference>
<proteinExistence type="predicted"/>
<dbReference type="InterPro" id="IPR046867">
    <property type="entry name" value="AldOxase/xan_DH_MoCoBD2"/>
</dbReference>
<dbReference type="InterPro" id="IPR037165">
    <property type="entry name" value="AldOxase/xan_DH_Mopterin-bd_sf"/>
</dbReference>
<organism evidence="5 6">
    <name type="scientific">Kosmotoga pacifica</name>
    <dbReference type="NCBI Taxonomy" id="1330330"/>
    <lineage>
        <taxon>Bacteria</taxon>
        <taxon>Thermotogati</taxon>
        <taxon>Thermotogota</taxon>
        <taxon>Thermotogae</taxon>
        <taxon>Kosmotogales</taxon>
        <taxon>Kosmotogaceae</taxon>
        <taxon>Kosmotoga</taxon>
    </lineage>
</organism>
<dbReference type="OrthoDB" id="9759099at2"/>
<evidence type="ECO:0000313" key="6">
    <source>
        <dbReference type="Proteomes" id="UP000035159"/>
    </source>
</evidence>
<dbReference type="AlphaFoldDB" id="A0A0G2Z9E7"/>
<dbReference type="SUPFAM" id="SSF56003">
    <property type="entry name" value="Molybdenum cofactor-binding domain"/>
    <property type="match status" value="1"/>
</dbReference>
<dbReference type="GO" id="GO:0005506">
    <property type="term" value="F:iron ion binding"/>
    <property type="evidence" value="ECO:0007669"/>
    <property type="project" value="InterPro"/>
</dbReference>
<accession>A0A0G2Z9E7</accession>
<evidence type="ECO:0000256" key="1">
    <source>
        <dbReference type="ARBA" id="ARBA00022505"/>
    </source>
</evidence>
<protein>
    <submittedName>
        <fullName evidence="5">Xanthine dehydrogenase</fullName>
    </submittedName>
</protein>
<keyword evidence="1" id="KW-0500">Molybdenum</keyword>